<evidence type="ECO:0000256" key="2">
    <source>
        <dbReference type="SAM" id="SignalP"/>
    </source>
</evidence>
<feature type="signal peptide" evidence="2">
    <location>
        <begin position="1"/>
        <end position="24"/>
    </location>
</feature>
<reference evidence="3" key="1">
    <citation type="submission" date="2022-07" db="EMBL/GenBank/DDBJ databases">
        <title>Phylogenomic reconstructions and comparative analyses of Kickxellomycotina fungi.</title>
        <authorList>
            <person name="Reynolds N.K."/>
            <person name="Stajich J.E."/>
            <person name="Barry K."/>
            <person name="Grigoriev I.V."/>
            <person name="Crous P."/>
            <person name="Smith M.E."/>
        </authorList>
    </citation>
    <scope>NUCLEOTIDE SEQUENCE</scope>
    <source>
        <strain evidence="3">RSA 1196</strain>
    </source>
</reference>
<keyword evidence="2" id="KW-0732">Signal</keyword>
<comment type="caution">
    <text evidence="3">The sequence shown here is derived from an EMBL/GenBank/DDBJ whole genome shotgun (WGS) entry which is preliminary data.</text>
</comment>
<dbReference type="AlphaFoldDB" id="A0A9W8ATS7"/>
<evidence type="ECO:0000313" key="4">
    <source>
        <dbReference type="Proteomes" id="UP001150925"/>
    </source>
</evidence>
<evidence type="ECO:0000313" key="3">
    <source>
        <dbReference type="EMBL" id="KAJ1962137.1"/>
    </source>
</evidence>
<dbReference type="Proteomes" id="UP001150925">
    <property type="component" value="Unassembled WGS sequence"/>
</dbReference>
<evidence type="ECO:0000256" key="1">
    <source>
        <dbReference type="SAM" id="MobiDB-lite"/>
    </source>
</evidence>
<organism evidence="3 4">
    <name type="scientific">Dispira parvispora</name>
    <dbReference type="NCBI Taxonomy" id="1520584"/>
    <lineage>
        <taxon>Eukaryota</taxon>
        <taxon>Fungi</taxon>
        <taxon>Fungi incertae sedis</taxon>
        <taxon>Zoopagomycota</taxon>
        <taxon>Kickxellomycotina</taxon>
        <taxon>Dimargaritomycetes</taxon>
        <taxon>Dimargaritales</taxon>
        <taxon>Dimargaritaceae</taxon>
        <taxon>Dispira</taxon>
    </lineage>
</organism>
<accession>A0A9W8ATS7</accession>
<dbReference type="EMBL" id="JANBPY010001011">
    <property type="protein sequence ID" value="KAJ1962137.1"/>
    <property type="molecule type" value="Genomic_DNA"/>
</dbReference>
<feature type="compositionally biased region" description="Basic and acidic residues" evidence="1">
    <location>
        <begin position="77"/>
        <end position="86"/>
    </location>
</feature>
<gene>
    <name evidence="3" type="ORF">IWQ62_003629</name>
</gene>
<protein>
    <submittedName>
        <fullName evidence="3">Uncharacterized protein</fullName>
    </submittedName>
</protein>
<feature type="region of interest" description="Disordered" evidence="1">
    <location>
        <begin position="38"/>
        <end position="86"/>
    </location>
</feature>
<feature type="chain" id="PRO_5040981679" evidence="2">
    <location>
        <begin position="25"/>
        <end position="112"/>
    </location>
</feature>
<feature type="compositionally biased region" description="Polar residues" evidence="1">
    <location>
        <begin position="38"/>
        <end position="52"/>
    </location>
</feature>
<keyword evidence="4" id="KW-1185">Reference proteome</keyword>
<feature type="compositionally biased region" description="Polar residues" evidence="1">
    <location>
        <begin position="60"/>
        <end position="73"/>
    </location>
</feature>
<sequence length="112" mass="12476">MFSPRVLLVVIVVAVAIMGTLTKAASIPDQDTSQFIRLSSRQLGKGSLNSPNEKPRKVNNKSSSSHTENSHPGNYTKPEKYQGDYMKASRGETMLSFSFVSWEQSKTKKHDE</sequence>
<name>A0A9W8ATS7_9FUNG</name>
<proteinExistence type="predicted"/>